<sequence>MTRSANMAVIGQSECGFLVDHRKSISESVSWLSLSCKEAFFALYEPYFRSSTNCSSSGSKRRKRKKPAQVVRTEEELDAAAHHDKIKDTIATGTKKLVQVGVDIGYFLPENDHNEQNILMSALPEDGKNFSELSAEVQSYSRCQSSDYLEPLIIEGNFTGSEKCLLNRIICHPCNKPTVLNLSGERYILPADCNFLMSDAENLGPLVNYAQGSGGYKLLVLDPPWFNKSAKRGSKYSFMSMWQIKSLPVPCLLAPGALVGIWVTNKQKYLRFTRSELFPHWSVELMAEWFWVKVTKKGELVTDLDSPHKKPYEPLLLGRFIPKMDGLWTSCDLLNKAKKSSEKEMESIFVDRGSLNGSSLPTKRKMVSDNDDVIGTEYTCDINKNTATEMSLEWKPPSIYYSQDHEYNGTGVQNPRKHWLNCQGVYSKDKMDIASEGLNSSSDVVQKVRGQRKEGNVGISEHSLNISSVESKPKKPEPEPKLCDLLPYHQIICSVPCKIHSRKPPLHEIFSKYVPPNSLCLEMFARNLTPHWTSWGNEVLKFQSMEYFEESTTEQVPRKIQEEN</sequence>
<organism evidence="3 4">
    <name type="scientific">Stylophora pistillata</name>
    <name type="common">Smooth cauliflower coral</name>
    <dbReference type="NCBI Taxonomy" id="50429"/>
    <lineage>
        <taxon>Eukaryota</taxon>
        <taxon>Metazoa</taxon>
        <taxon>Cnidaria</taxon>
        <taxon>Anthozoa</taxon>
        <taxon>Hexacorallia</taxon>
        <taxon>Scleractinia</taxon>
        <taxon>Astrocoeniina</taxon>
        <taxon>Pocilloporidae</taxon>
        <taxon>Stylophora</taxon>
    </lineage>
</organism>
<dbReference type="InterPro" id="IPR007757">
    <property type="entry name" value="MT-A70-like"/>
</dbReference>
<dbReference type="Proteomes" id="UP000225706">
    <property type="component" value="Unassembled WGS sequence"/>
</dbReference>
<dbReference type="GO" id="GO:0005634">
    <property type="term" value="C:nucleus"/>
    <property type="evidence" value="ECO:0007669"/>
    <property type="project" value="TreeGrafter"/>
</dbReference>
<dbReference type="PANTHER" id="PTHR12829:SF4">
    <property type="entry name" value="N(6)-ADENINE-SPECIFIC METHYLTRANSFERASE METTL4"/>
    <property type="match status" value="1"/>
</dbReference>
<dbReference type="GO" id="GO:0008168">
    <property type="term" value="F:methyltransferase activity"/>
    <property type="evidence" value="ECO:0007669"/>
    <property type="project" value="UniProtKB-KW"/>
</dbReference>
<keyword evidence="4" id="KW-1185">Reference proteome</keyword>
<keyword evidence="3" id="KW-0489">Methyltransferase</keyword>
<protein>
    <submittedName>
        <fullName evidence="3">Methyltransferase-like protein 4</fullName>
    </submittedName>
</protein>
<comment type="similarity">
    <text evidence="1">Belongs to the MT-A70-like family.</text>
</comment>
<evidence type="ECO:0000313" key="3">
    <source>
        <dbReference type="EMBL" id="PFX30163.1"/>
    </source>
</evidence>
<dbReference type="Pfam" id="PF05063">
    <property type="entry name" value="MT-A70"/>
    <property type="match status" value="2"/>
</dbReference>
<proteinExistence type="inferred from homology"/>
<comment type="caution">
    <text evidence="3">The sequence shown here is derived from an EMBL/GenBank/DDBJ whole genome shotgun (WGS) entry which is preliminary data.</text>
</comment>
<keyword evidence="3" id="KW-0808">Transferase</keyword>
<gene>
    <name evidence="3" type="primary">METTL4</name>
    <name evidence="3" type="ORF">AWC38_SpisGene5008</name>
</gene>
<evidence type="ECO:0000256" key="1">
    <source>
        <dbReference type="PROSITE-ProRule" id="PRU00489"/>
    </source>
</evidence>
<reference evidence="4" key="1">
    <citation type="journal article" date="2017" name="bioRxiv">
        <title>Comparative analysis of the genomes of Stylophora pistillata and Acropora digitifera provides evidence for extensive differences between species of corals.</title>
        <authorList>
            <person name="Voolstra C.R."/>
            <person name="Li Y."/>
            <person name="Liew Y.J."/>
            <person name="Baumgarten S."/>
            <person name="Zoccola D."/>
            <person name="Flot J.-F."/>
            <person name="Tambutte S."/>
            <person name="Allemand D."/>
            <person name="Aranda M."/>
        </authorList>
    </citation>
    <scope>NUCLEOTIDE SEQUENCE [LARGE SCALE GENOMIC DNA]</scope>
</reference>
<feature type="region of interest" description="Disordered" evidence="2">
    <location>
        <begin position="451"/>
        <end position="477"/>
    </location>
</feature>
<dbReference type="EMBL" id="LSMT01000054">
    <property type="protein sequence ID" value="PFX30163.1"/>
    <property type="molecule type" value="Genomic_DNA"/>
</dbReference>
<dbReference type="GO" id="GO:0032259">
    <property type="term" value="P:methylation"/>
    <property type="evidence" value="ECO:0007669"/>
    <property type="project" value="UniProtKB-KW"/>
</dbReference>
<dbReference type="STRING" id="50429.A0A2B4SM70"/>
<feature type="region of interest" description="Disordered" evidence="2">
    <location>
        <begin position="51"/>
        <end position="70"/>
    </location>
</feature>
<dbReference type="AlphaFoldDB" id="A0A2B4SM70"/>
<dbReference type="PANTHER" id="PTHR12829">
    <property type="entry name" value="N6-ADENOSINE-METHYLTRANSFERASE"/>
    <property type="match status" value="1"/>
</dbReference>
<dbReference type="PROSITE" id="PS51143">
    <property type="entry name" value="MT_A70"/>
    <property type="match status" value="1"/>
</dbReference>
<accession>A0A2B4SM70</accession>
<dbReference type="OrthoDB" id="61116at2759"/>
<name>A0A2B4SM70_STYPI</name>
<evidence type="ECO:0000256" key="2">
    <source>
        <dbReference type="SAM" id="MobiDB-lite"/>
    </source>
</evidence>
<evidence type="ECO:0000313" key="4">
    <source>
        <dbReference type="Proteomes" id="UP000225706"/>
    </source>
</evidence>